<keyword evidence="2" id="KW-0479">Metal-binding</keyword>
<dbReference type="Pfam" id="PF05726">
    <property type="entry name" value="Pirin_C"/>
    <property type="match status" value="1"/>
</dbReference>
<dbReference type="InterPro" id="IPR011051">
    <property type="entry name" value="RmlC_Cupin_sf"/>
</dbReference>
<feature type="domain" description="Pirin C-terminal" evidence="5">
    <location>
        <begin position="184"/>
        <end position="284"/>
    </location>
</feature>
<name>A0AAJ6MUX4_9PSED</name>
<evidence type="ECO:0000313" key="6">
    <source>
        <dbReference type="EMBL" id="WNC11606.1"/>
    </source>
</evidence>
<proteinExistence type="inferred from homology"/>
<dbReference type="RefSeq" id="WP_310792880.1">
    <property type="nucleotide sequence ID" value="NZ_CP134081.1"/>
</dbReference>
<reference evidence="6" key="1">
    <citation type="submission" date="2023-09" db="EMBL/GenBank/DDBJ databases">
        <title>First report of Pseudomonas coleopterorum DJ13 causing leaf spot on Rhododendron pulchrum Sweet in China.</title>
        <authorList>
            <person name="Zhang Y."/>
        </authorList>
    </citation>
    <scope>NUCLEOTIDE SEQUENCE</scope>
    <source>
        <strain evidence="6">DJ13</strain>
    </source>
</reference>
<dbReference type="Proteomes" id="UP001258207">
    <property type="component" value="Chromosome"/>
</dbReference>
<dbReference type="PANTHER" id="PTHR43594">
    <property type="entry name" value="QUERCETIN 2,3-DIOXYGENASE"/>
    <property type="match status" value="1"/>
</dbReference>
<evidence type="ECO:0000256" key="2">
    <source>
        <dbReference type="PIRSR" id="PIRSR006232-1"/>
    </source>
</evidence>
<accession>A0AAJ6MUX4</accession>
<keyword evidence="2" id="KW-0408">Iron</keyword>
<dbReference type="GO" id="GO:0046872">
    <property type="term" value="F:metal ion binding"/>
    <property type="evidence" value="ECO:0007669"/>
    <property type="project" value="UniProtKB-KW"/>
</dbReference>
<dbReference type="CDD" id="cd02247">
    <property type="entry name" value="cupin_pirin_C"/>
    <property type="match status" value="1"/>
</dbReference>
<dbReference type="SUPFAM" id="SSF51182">
    <property type="entry name" value="RmlC-like cupins"/>
    <property type="match status" value="1"/>
</dbReference>
<dbReference type="InterPro" id="IPR014710">
    <property type="entry name" value="RmlC-like_jellyroll"/>
</dbReference>
<dbReference type="AlphaFoldDB" id="A0AAJ6MUX4"/>
<organism evidence="6 7">
    <name type="scientific">Pseudomonas coleopterorum</name>
    <dbReference type="NCBI Taxonomy" id="1605838"/>
    <lineage>
        <taxon>Bacteria</taxon>
        <taxon>Pseudomonadati</taxon>
        <taxon>Pseudomonadota</taxon>
        <taxon>Gammaproteobacteria</taxon>
        <taxon>Pseudomonadales</taxon>
        <taxon>Pseudomonadaceae</taxon>
        <taxon>Pseudomonas</taxon>
    </lineage>
</organism>
<dbReference type="PIRSF" id="PIRSF006232">
    <property type="entry name" value="Pirin"/>
    <property type="match status" value="1"/>
</dbReference>
<dbReference type="Pfam" id="PF02678">
    <property type="entry name" value="Pirin"/>
    <property type="match status" value="1"/>
</dbReference>
<evidence type="ECO:0000259" key="5">
    <source>
        <dbReference type="Pfam" id="PF05726"/>
    </source>
</evidence>
<dbReference type="InterPro" id="IPR008778">
    <property type="entry name" value="Pirin_C_dom"/>
</dbReference>
<gene>
    <name evidence="6" type="ORF">RI108_09450</name>
</gene>
<dbReference type="InterPro" id="IPR012093">
    <property type="entry name" value="Pirin"/>
</dbReference>
<dbReference type="PANTHER" id="PTHR43594:SF1">
    <property type="entry name" value="QUERCETIN 2,3-DIOXYGENASE PA2418-RELATED"/>
    <property type="match status" value="1"/>
</dbReference>
<dbReference type="InterPro" id="IPR053186">
    <property type="entry name" value="QDO-related"/>
</dbReference>
<sequence length="288" mass="31068">MTRTVLQQFPAQRDDIGDLITRRPLPGPGIEHLDPFLFLNHHGPQTYPRNNQGLPFGPHPHRGFETVTFILQGELSHLDSGGHESIIGAGGVQWMTAGSGLVHAELSPQSFKREGGPLEILQLWVNLPARLKMTAPAYVGLQGADIPTITEPLAEVRLISGDYVSSAQRSERGPIDSLTGLCLMTVHLQSGARLSLPAPVGHNVFLYVVDGQASIAGTALQCHHLVKLSDTHDEVTIEATACATLLYGHGEPLGEPVASYGPFVMNTREEIQQAFADYQAGKFGHIQG</sequence>
<feature type="binding site" evidence="2">
    <location>
        <position position="105"/>
    </location>
    <ligand>
        <name>Fe cation</name>
        <dbReference type="ChEBI" id="CHEBI:24875"/>
    </ligand>
</feature>
<feature type="domain" description="Pirin N-terminal" evidence="4">
    <location>
        <begin position="24"/>
        <end position="125"/>
    </location>
</feature>
<comment type="cofactor">
    <cofactor evidence="2">
        <name>Fe cation</name>
        <dbReference type="ChEBI" id="CHEBI:24875"/>
    </cofactor>
    <text evidence="2">Binds 1 Fe cation per subunit.</text>
</comment>
<feature type="binding site" evidence="2">
    <location>
        <position position="59"/>
    </location>
    <ligand>
        <name>Fe cation</name>
        <dbReference type="ChEBI" id="CHEBI:24875"/>
    </ligand>
</feature>
<evidence type="ECO:0000256" key="3">
    <source>
        <dbReference type="RuleBase" id="RU003457"/>
    </source>
</evidence>
<dbReference type="CDD" id="cd02909">
    <property type="entry name" value="cupin_pirin_N"/>
    <property type="match status" value="1"/>
</dbReference>
<dbReference type="InterPro" id="IPR003829">
    <property type="entry name" value="Pirin_N_dom"/>
</dbReference>
<evidence type="ECO:0000256" key="1">
    <source>
        <dbReference type="ARBA" id="ARBA00008416"/>
    </source>
</evidence>
<dbReference type="Gene3D" id="2.60.120.10">
    <property type="entry name" value="Jelly Rolls"/>
    <property type="match status" value="2"/>
</dbReference>
<comment type="similarity">
    <text evidence="1 3">Belongs to the pirin family.</text>
</comment>
<feature type="binding site" evidence="2">
    <location>
        <position position="103"/>
    </location>
    <ligand>
        <name>Fe cation</name>
        <dbReference type="ChEBI" id="CHEBI:24875"/>
    </ligand>
</feature>
<evidence type="ECO:0000313" key="7">
    <source>
        <dbReference type="Proteomes" id="UP001258207"/>
    </source>
</evidence>
<evidence type="ECO:0000259" key="4">
    <source>
        <dbReference type="Pfam" id="PF02678"/>
    </source>
</evidence>
<feature type="binding site" evidence="2">
    <location>
        <position position="61"/>
    </location>
    <ligand>
        <name>Fe cation</name>
        <dbReference type="ChEBI" id="CHEBI:24875"/>
    </ligand>
</feature>
<protein>
    <submittedName>
        <fullName evidence="6">Pirin family protein</fullName>
    </submittedName>
</protein>
<dbReference type="EMBL" id="CP134081">
    <property type="protein sequence ID" value="WNC11606.1"/>
    <property type="molecule type" value="Genomic_DNA"/>
</dbReference>